<dbReference type="Proteomes" id="UP000252182">
    <property type="component" value="Chromosome"/>
</dbReference>
<sequence>MPAKLVLPNGLRKVGISTATDNLAVDETLCVEVSDLARLFGLQLMARLAADDESSKKKGNQNE</sequence>
<reference evidence="2" key="1">
    <citation type="submission" date="2018-07" db="EMBL/GenBank/DDBJ databases">
        <authorList>
            <person name="Kim H."/>
        </authorList>
    </citation>
    <scope>NUCLEOTIDE SEQUENCE [LARGE SCALE GENOMIC DNA]</scope>
    <source>
        <strain evidence="2">F02</strain>
    </source>
</reference>
<proteinExistence type="predicted"/>
<dbReference type="EMBL" id="CP031124">
    <property type="protein sequence ID" value="AXF86789.1"/>
    <property type="molecule type" value="Genomic_DNA"/>
</dbReference>
<accession>A0A345DEK1</accession>
<name>A0A345DEK1_9BURK</name>
<keyword evidence="2" id="KW-1185">Reference proteome</keyword>
<evidence type="ECO:0000313" key="1">
    <source>
        <dbReference type="EMBL" id="AXF86789.1"/>
    </source>
</evidence>
<protein>
    <submittedName>
        <fullName evidence="1">Uncharacterized protein</fullName>
    </submittedName>
</protein>
<organism evidence="1 2">
    <name type="scientific">Ephemeroptericola cinctiostellae</name>
    <dbReference type="NCBI Taxonomy" id="2268024"/>
    <lineage>
        <taxon>Bacteria</taxon>
        <taxon>Pseudomonadati</taxon>
        <taxon>Pseudomonadota</taxon>
        <taxon>Betaproteobacteria</taxon>
        <taxon>Burkholderiales</taxon>
        <taxon>Burkholderiaceae</taxon>
        <taxon>Ephemeroptericola</taxon>
    </lineage>
</organism>
<dbReference type="RefSeq" id="WP_114563831.1">
    <property type="nucleotide sequence ID" value="NZ_CP031124.1"/>
</dbReference>
<gene>
    <name evidence="1" type="ORF">DTO96_102545</name>
</gene>
<evidence type="ECO:0000313" key="2">
    <source>
        <dbReference type="Proteomes" id="UP000252182"/>
    </source>
</evidence>
<dbReference type="KEGG" id="hyf:DTO96_102545"/>
<dbReference type="AlphaFoldDB" id="A0A345DEK1"/>